<sequence length="77" mass="8836">KWLITLGAWEAHVWCVKMVPNVTCLLWSLSRLVEEVAGHVWCMGGSRLDAKGELPNVRRPWESWLSRLELGLHQAQT</sequence>
<accession>A0ABU6Z2H2</accession>
<reference evidence="2 3" key="1">
    <citation type="journal article" date="2023" name="Plants (Basel)">
        <title>Bridging the Gap: Combining Genomics and Transcriptomics Approaches to Understand Stylosanthes scabra, an Orphan Legume from the Brazilian Caatinga.</title>
        <authorList>
            <person name="Ferreira-Neto J.R.C."/>
            <person name="da Silva M.D."/>
            <person name="Binneck E."/>
            <person name="de Melo N.F."/>
            <person name="da Silva R.H."/>
            <person name="de Melo A.L.T.M."/>
            <person name="Pandolfi V."/>
            <person name="Bustamante F.O."/>
            <person name="Brasileiro-Vidal A.C."/>
            <person name="Benko-Iseppon A.M."/>
        </authorList>
    </citation>
    <scope>NUCLEOTIDE SEQUENCE [LARGE SCALE GENOMIC DNA]</scope>
    <source>
        <tissue evidence="2">Leaves</tissue>
    </source>
</reference>
<feature type="non-terminal residue" evidence="2">
    <location>
        <position position="1"/>
    </location>
</feature>
<evidence type="ECO:0000256" key="1">
    <source>
        <dbReference type="SAM" id="SignalP"/>
    </source>
</evidence>
<organism evidence="2 3">
    <name type="scientific">Stylosanthes scabra</name>
    <dbReference type="NCBI Taxonomy" id="79078"/>
    <lineage>
        <taxon>Eukaryota</taxon>
        <taxon>Viridiplantae</taxon>
        <taxon>Streptophyta</taxon>
        <taxon>Embryophyta</taxon>
        <taxon>Tracheophyta</taxon>
        <taxon>Spermatophyta</taxon>
        <taxon>Magnoliopsida</taxon>
        <taxon>eudicotyledons</taxon>
        <taxon>Gunneridae</taxon>
        <taxon>Pentapetalae</taxon>
        <taxon>rosids</taxon>
        <taxon>fabids</taxon>
        <taxon>Fabales</taxon>
        <taxon>Fabaceae</taxon>
        <taxon>Papilionoideae</taxon>
        <taxon>50 kb inversion clade</taxon>
        <taxon>dalbergioids sensu lato</taxon>
        <taxon>Dalbergieae</taxon>
        <taxon>Pterocarpus clade</taxon>
        <taxon>Stylosanthes</taxon>
    </lineage>
</organism>
<evidence type="ECO:0000313" key="2">
    <source>
        <dbReference type="EMBL" id="MED6215003.1"/>
    </source>
</evidence>
<proteinExistence type="predicted"/>
<dbReference type="EMBL" id="JASCZI010247044">
    <property type="protein sequence ID" value="MED6215003.1"/>
    <property type="molecule type" value="Genomic_DNA"/>
</dbReference>
<comment type="caution">
    <text evidence="2">The sequence shown here is derived from an EMBL/GenBank/DDBJ whole genome shotgun (WGS) entry which is preliminary data.</text>
</comment>
<gene>
    <name evidence="2" type="ORF">PIB30_109070</name>
</gene>
<keyword evidence="3" id="KW-1185">Reference proteome</keyword>
<keyword evidence="1" id="KW-0732">Signal</keyword>
<evidence type="ECO:0000313" key="3">
    <source>
        <dbReference type="Proteomes" id="UP001341840"/>
    </source>
</evidence>
<feature type="chain" id="PRO_5046396787" evidence="1">
    <location>
        <begin position="16"/>
        <end position="77"/>
    </location>
</feature>
<protein>
    <submittedName>
        <fullName evidence="2">Uncharacterized protein</fullName>
    </submittedName>
</protein>
<feature type="signal peptide" evidence="1">
    <location>
        <begin position="1"/>
        <end position="15"/>
    </location>
</feature>
<dbReference type="Proteomes" id="UP001341840">
    <property type="component" value="Unassembled WGS sequence"/>
</dbReference>
<name>A0ABU6Z2H2_9FABA</name>